<dbReference type="AlphaFoldDB" id="A0A238KWJ1"/>
<sequence>MGFDWGIVLVLLGSSLFTAVTALYVLTRFGTPRLPPIAATDAQGEDTVFLFDEEHLIDATPRAQKLLEGAPTELPEWDKLSALLTPRFPDYLAQLKTVAEHGAVVLDEASGAAQLRIRALGETLRIALIDPQTAEDNAAIDQQSLAALNSELSVLQRVASQVPALAWQLDSSNGVSWANNAYLNLVRETLEDGETLVWPLPHLFKTDGLEPRRLSITLPSGETHWFDCMAGTGGEQPMFFGLPADATVHAEASLRNFVQTLTKTFAHLPTGLAIFNRSRHLVMFNPALIDLCLLEPEFLTARPTLFAFLDRLREKQMIPEPKDYKTWRQKMTALEQDAASGVFEETWTLPSGQTYRVAGRPHPDGAVAFMFEDISSEVSLTRRFRAELEVGQAVFDSLDEAMAVFSSAGVLTMSNNAYAELWGSDPCLTLGEVGIHDSVQLWQQKFGPAPAWSHMQDFITGRQLRQRWRTDLTLPNGETLTCQLTPIAGGATLAAFSMAQPNPGLSPSSTLAVSGATL</sequence>
<evidence type="ECO:0000313" key="2">
    <source>
        <dbReference type="Proteomes" id="UP000202922"/>
    </source>
</evidence>
<dbReference type="Proteomes" id="UP000202922">
    <property type="component" value="Unassembled WGS sequence"/>
</dbReference>
<dbReference type="GO" id="GO:0004673">
    <property type="term" value="F:protein histidine kinase activity"/>
    <property type="evidence" value="ECO:0007669"/>
    <property type="project" value="UniProtKB-EC"/>
</dbReference>
<dbReference type="EMBL" id="FXYE01000002">
    <property type="protein sequence ID" value="SMX47165.1"/>
    <property type="molecule type" value="Genomic_DNA"/>
</dbReference>
<gene>
    <name evidence="1" type="primary">divL</name>
    <name evidence="1" type="ORF">COL8621_03357</name>
</gene>
<name>A0A238KWJ1_9RHOB</name>
<keyword evidence="2" id="KW-1185">Reference proteome</keyword>
<dbReference type="RefSeq" id="WP_093968376.1">
    <property type="nucleotide sequence ID" value="NZ_FXYE01000002.1"/>
</dbReference>
<dbReference type="EC" id="2.7.13.3" evidence="1"/>
<dbReference type="OrthoDB" id="9797304at2"/>
<protein>
    <submittedName>
        <fullName evidence="1">Sensor protein DivL</fullName>
        <ecNumber evidence="1">2.7.13.3</ecNumber>
    </submittedName>
</protein>
<dbReference type="InterPro" id="IPR035965">
    <property type="entry name" value="PAS-like_dom_sf"/>
</dbReference>
<organism evidence="1 2">
    <name type="scientific">Actibacterium lipolyticum</name>
    <dbReference type="NCBI Taxonomy" id="1524263"/>
    <lineage>
        <taxon>Bacteria</taxon>
        <taxon>Pseudomonadati</taxon>
        <taxon>Pseudomonadota</taxon>
        <taxon>Alphaproteobacteria</taxon>
        <taxon>Rhodobacterales</taxon>
        <taxon>Roseobacteraceae</taxon>
        <taxon>Actibacterium</taxon>
    </lineage>
</organism>
<reference evidence="2" key="1">
    <citation type="submission" date="2017-05" db="EMBL/GenBank/DDBJ databases">
        <authorList>
            <person name="Rodrigo-Torres L."/>
            <person name="Arahal R. D."/>
            <person name="Lucena T."/>
        </authorList>
    </citation>
    <scope>NUCLEOTIDE SEQUENCE [LARGE SCALE GENOMIC DNA]</scope>
    <source>
        <strain evidence="2">CECT 8621</strain>
    </source>
</reference>
<evidence type="ECO:0000313" key="1">
    <source>
        <dbReference type="EMBL" id="SMX47165.1"/>
    </source>
</evidence>
<proteinExistence type="predicted"/>
<dbReference type="Pfam" id="PF12860">
    <property type="entry name" value="PAS_7"/>
    <property type="match status" value="1"/>
</dbReference>
<keyword evidence="1" id="KW-0808">Transferase</keyword>
<dbReference type="SUPFAM" id="SSF55785">
    <property type="entry name" value="PYP-like sensor domain (PAS domain)"/>
    <property type="match status" value="2"/>
</dbReference>
<accession>A0A238KWJ1</accession>